<reference evidence="1" key="1">
    <citation type="submission" date="2014-09" db="EMBL/GenBank/DDBJ databases">
        <authorList>
            <person name="Magalhaes I.L.F."/>
            <person name="Oliveira U."/>
            <person name="Santos F.R."/>
            <person name="Vidigal T.H.D.A."/>
            <person name="Brescovit A.D."/>
            <person name="Santos A.J."/>
        </authorList>
    </citation>
    <scope>NUCLEOTIDE SEQUENCE</scope>
    <source>
        <tissue evidence="1">Shoot tissue taken approximately 20 cm above the soil surface</tissue>
    </source>
</reference>
<name>A0A0A9GM58_ARUDO</name>
<dbReference type="AlphaFoldDB" id="A0A0A9GM58"/>
<organism evidence="1">
    <name type="scientific">Arundo donax</name>
    <name type="common">Giant reed</name>
    <name type="synonym">Donax arundinaceus</name>
    <dbReference type="NCBI Taxonomy" id="35708"/>
    <lineage>
        <taxon>Eukaryota</taxon>
        <taxon>Viridiplantae</taxon>
        <taxon>Streptophyta</taxon>
        <taxon>Embryophyta</taxon>
        <taxon>Tracheophyta</taxon>
        <taxon>Spermatophyta</taxon>
        <taxon>Magnoliopsida</taxon>
        <taxon>Liliopsida</taxon>
        <taxon>Poales</taxon>
        <taxon>Poaceae</taxon>
        <taxon>PACMAD clade</taxon>
        <taxon>Arundinoideae</taxon>
        <taxon>Arundineae</taxon>
        <taxon>Arundo</taxon>
    </lineage>
</organism>
<reference evidence="1" key="2">
    <citation type="journal article" date="2015" name="Data Brief">
        <title>Shoot transcriptome of the giant reed, Arundo donax.</title>
        <authorList>
            <person name="Barrero R.A."/>
            <person name="Guerrero F.D."/>
            <person name="Moolhuijzen P."/>
            <person name="Goolsby J.A."/>
            <person name="Tidwell J."/>
            <person name="Bellgard S.E."/>
            <person name="Bellgard M.I."/>
        </authorList>
    </citation>
    <scope>NUCLEOTIDE SEQUENCE</scope>
    <source>
        <tissue evidence="1">Shoot tissue taken approximately 20 cm above the soil surface</tissue>
    </source>
</reference>
<protein>
    <submittedName>
        <fullName evidence="1">Uncharacterized protein</fullName>
    </submittedName>
</protein>
<evidence type="ECO:0000313" key="1">
    <source>
        <dbReference type="EMBL" id="JAE26205.1"/>
    </source>
</evidence>
<sequence length="32" mass="3560">MYLKQKRLALAGSQLFQTLTSVTPSFFPNANS</sequence>
<accession>A0A0A9GM58</accession>
<proteinExistence type="predicted"/>
<dbReference type="EMBL" id="GBRH01171691">
    <property type="protein sequence ID" value="JAE26205.1"/>
    <property type="molecule type" value="Transcribed_RNA"/>
</dbReference>